<feature type="region of interest" description="Disordered" evidence="3">
    <location>
        <begin position="193"/>
        <end position="228"/>
    </location>
</feature>
<protein>
    <submittedName>
        <fullName evidence="6">Glycosyltransferase involved in cell wall bisynthesis</fullName>
    </submittedName>
</protein>
<dbReference type="CDD" id="cd03801">
    <property type="entry name" value="GT4_PimA-like"/>
    <property type="match status" value="1"/>
</dbReference>
<evidence type="ECO:0000259" key="5">
    <source>
        <dbReference type="Pfam" id="PF13439"/>
    </source>
</evidence>
<dbReference type="PANTHER" id="PTHR12526">
    <property type="entry name" value="GLYCOSYLTRANSFERASE"/>
    <property type="match status" value="1"/>
</dbReference>
<evidence type="ECO:0000313" key="6">
    <source>
        <dbReference type="EMBL" id="SMX80313.1"/>
    </source>
</evidence>
<keyword evidence="1" id="KW-0328">Glycosyltransferase</keyword>
<dbReference type="InterPro" id="IPR028098">
    <property type="entry name" value="Glyco_trans_4-like_N"/>
</dbReference>
<dbReference type="Proteomes" id="UP000234641">
    <property type="component" value="Unassembled WGS sequence"/>
</dbReference>
<dbReference type="Pfam" id="PF00534">
    <property type="entry name" value="Glycos_transf_1"/>
    <property type="match status" value="1"/>
</dbReference>
<sequence length="444" mass="46816">MRIAYVLLDPGIGVFGTKGASVHVQEVVRTFRALGHEVSVFCTRTDDDVPSDLADLDITRLEVPRGLDRSQREIALLRLSDMLADLVTDTVAASGQGFDLVYERYSLFSTAGARISQRLDVPLITEVNAPLLEEQRTHRGLVHAEHAARATAASFAGAARIVCVSELVADWVRTDYPGLGDVSVVPNGVNTERITPRSGHDCLGGEGCGSPSGRSIREDRPGGGPPSVHGPVRIGFVGTLKPWHGTDRLLAACAGLVGDFRVDIVGHGPEAEALENQVRRLGLGGRVRFHGALAPEAVPQALREFDIAVAPYPAGENYFSPLKVYEYLAAGLPVVASAVGAIPGVLADTGAAILTDPADTADLTGALQRLIDDAELRATMGQRAREEALTSHSWTRRCQQILARVTGTAGDTAAGETAAVDAGAAPIDMRMPVSGRHPASAVIS</sequence>
<dbReference type="GO" id="GO:0016757">
    <property type="term" value="F:glycosyltransferase activity"/>
    <property type="evidence" value="ECO:0007669"/>
    <property type="project" value="UniProtKB-KW"/>
</dbReference>
<dbReference type="InterPro" id="IPR001296">
    <property type="entry name" value="Glyco_trans_1"/>
</dbReference>
<reference evidence="6 7" key="1">
    <citation type="submission" date="2017-03" db="EMBL/GenBank/DDBJ databases">
        <authorList>
            <person name="Afonso C.L."/>
            <person name="Miller P.J."/>
            <person name="Scott M.A."/>
            <person name="Spackman E."/>
            <person name="Goraichik I."/>
            <person name="Dimitrov K.M."/>
            <person name="Suarez D.L."/>
            <person name="Swayne D.E."/>
        </authorList>
    </citation>
    <scope>NUCLEOTIDE SEQUENCE [LARGE SCALE GENOMIC DNA]</scope>
    <source>
        <strain evidence="6 7">ATCC 9172</strain>
    </source>
</reference>
<dbReference type="Gene3D" id="3.40.50.2000">
    <property type="entry name" value="Glycogen Phosphorylase B"/>
    <property type="match status" value="2"/>
</dbReference>
<evidence type="ECO:0000259" key="4">
    <source>
        <dbReference type="Pfam" id="PF00534"/>
    </source>
</evidence>
<evidence type="ECO:0000256" key="2">
    <source>
        <dbReference type="ARBA" id="ARBA00022679"/>
    </source>
</evidence>
<feature type="domain" description="Glycosyl transferase family 1" evidence="4">
    <location>
        <begin position="230"/>
        <end position="386"/>
    </location>
</feature>
<keyword evidence="2 6" id="KW-0808">Transferase</keyword>
<dbReference type="SUPFAM" id="SSF53756">
    <property type="entry name" value="UDP-Glycosyltransferase/glycogen phosphorylase"/>
    <property type="match status" value="1"/>
</dbReference>
<dbReference type="EMBL" id="FXYY01000007">
    <property type="protein sequence ID" value="SMX80313.1"/>
    <property type="molecule type" value="Genomic_DNA"/>
</dbReference>
<gene>
    <name evidence="6" type="ORF">BLIN9172_01584</name>
</gene>
<evidence type="ECO:0000256" key="3">
    <source>
        <dbReference type="SAM" id="MobiDB-lite"/>
    </source>
</evidence>
<name>A0A2H1IYQ6_BRELN</name>
<dbReference type="AlphaFoldDB" id="A0A2H1IYQ6"/>
<feature type="domain" description="Glycosyltransferase subfamily 4-like N-terminal" evidence="5">
    <location>
        <begin position="19"/>
        <end position="193"/>
    </location>
</feature>
<proteinExistence type="predicted"/>
<organism evidence="6 7">
    <name type="scientific">Brevibacterium linens ATCC 9172</name>
    <dbReference type="NCBI Taxonomy" id="1255617"/>
    <lineage>
        <taxon>Bacteria</taxon>
        <taxon>Bacillati</taxon>
        <taxon>Actinomycetota</taxon>
        <taxon>Actinomycetes</taxon>
        <taxon>Micrococcales</taxon>
        <taxon>Brevibacteriaceae</taxon>
        <taxon>Brevibacterium</taxon>
    </lineage>
</organism>
<dbReference type="Pfam" id="PF13439">
    <property type="entry name" value="Glyco_transf_4"/>
    <property type="match status" value="1"/>
</dbReference>
<evidence type="ECO:0000313" key="7">
    <source>
        <dbReference type="Proteomes" id="UP000234641"/>
    </source>
</evidence>
<dbReference type="RefSeq" id="WP_101554559.1">
    <property type="nucleotide sequence ID" value="NZ_FXYY01000007.1"/>
</dbReference>
<accession>A0A2H1IYQ6</accession>
<evidence type="ECO:0000256" key="1">
    <source>
        <dbReference type="ARBA" id="ARBA00022676"/>
    </source>
</evidence>